<evidence type="ECO:0000259" key="11">
    <source>
        <dbReference type="Pfam" id="PF02683"/>
    </source>
</evidence>
<feature type="transmembrane region" description="Helical" evidence="8">
    <location>
        <begin position="308"/>
        <end position="339"/>
    </location>
</feature>
<evidence type="ECO:0000256" key="1">
    <source>
        <dbReference type="ARBA" id="ARBA00004651"/>
    </source>
</evidence>
<dbReference type="Pfam" id="PF11412">
    <property type="entry name" value="DsbD_N"/>
    <property type="match status" value="1"/>
</dbReference>
<dbReference type="InterPro" id="IPR036249">
    <property type="entry name" value="Thioredoxin-like_sf"/>
</dbReference>
<evidence type="ECO:0000256" key="8">
    <source>
        <dbReference type="SAM" id="Phobius"/>
    </source>
</evidence>
<keyword evidence="2" id="KW-1003">Cell membrane</keyword>
<keyword evidence="4" id="KW-0201">Cytochrome c-type biogenesis</keyword>
<evidence type="ECO:0000313" key="13">
    <source>
        <dbReference type="EMBL" id="UXZ04474.1"/>
    </source>
</evidence>
<comment type="subcellular location">
    <subcellularLocation>
        <location evidence="1">Cell membrane</location>
        <topology evidence="1">Multi-pass membrane protein</topology>
    </subcellularLocation>
</comment>
<dbReference type="Pfam" id="PF00085">
    <property type="entry name" value="Thioredoxin"/>
    <property type="match status" value="1"/>
</dbReference>
<keyword evidence="14" id="KW-1185">Reference proteome</keyword>
<dbReference type="EMBL" id="CP089977">
    <property type="protein sequence ID" value="UXZ04474.1"/>
    <property type="molecule type" value="Genomic_DNA"/>
</dbReference>
<sequence>MKKTALAILTALTMAGGVYGVPAQATSLSSLFGQNPAQKFLPVHQAFGVTLEQSGDVLTARFKVTPEHYIYKDKLSLKLPEGVSAGEWQFDQNASWVEDPSFGRVAVFEKDFTASIRLNSKQNISEQASLRWQGCAKAGLCYPPENTTVGLNLTAQSANAASDKAKTDKKAVQTDKAEKGTKADKGTSSDKAESTATTNQANQTAAQASGKQSSKAVDFIPAKQDEQAEQSASKTDNQSASDDKQQSSAVDASENTNADDASTTNPSDITKQTSDGTPVANAVDMNATGGYPLNHALPAMESHQTNPILMVGLLFLAGLLLAFTPCIYPMVPIVANIVAQGDKQQSAKRGFALSAAYGVGVATAYGVLGAAIAWFGQALGIAGWFQRPAVLIGAAALFVLFALMMAGWVEIRLPAKISHALQSKSQAADDKLGSLSGSFLAGALSALVVSPCVSAPMAGALTAVSVSGNVIFGFLALFALGLGMSVPLMMMGAAQGRFMPKAGAWMVKVREFGALLLLGVALLLVERVLLSPAMLVLWAVWFAVVAIWLYKIGKPMFKLLAILPAIWAGCLLYGASQGSSNAWQPLKSTEKTQHQQAYPDIHATSLAQLDVVLASREKALVDVTAEWCVECRIMERTLFTNRPAALADYQVVKLDITETTEDSRAILARYQLFGPPALLIYQQGTLKQVLLGETKREDFEQALSQP</sequence>
<feature type="chain" id="PRO_5046289437" evidence="9">
    <location>
        <begin position="21"/>
        <end position="706"/>
    </location>
</feature>
<dbReference type="InterPro" id="IPR013766">
    <property type="entry name" value="Thioredoxin_domain"/>
</dbReference>
<dbReference type="Pfam" id="PF02683">
    <property type="entry name" value="DsbD_TM"/>
    <property type="match status" value="1"/>
</dbReference>
<proteinExistence type="predicted"/>
<evidence type="ECO:0000259" key="12">
    <source>
        <dbReference type="Pfam" id="PF11412"/>
    </source>
</evidence>
<feature type="transmembrane region" description="Helical" evidence="8">
    <location>
        <begin position="530"/>
        <end position="550"/>
    </location>
</feature>
<accession>A0ABY6F362</accession>
<keyword evidence="5 8" id="KW-1133">Transmembrane helix</keyword>
<keyword evidence="9" id="KW-0732">Signal</keyword>
<feature type="transmembrane region" description="Helical" evidence="8">
    <location>
        <begin position="470"/>
        <end position="493"/>
    </location>
</feature>
<gene>
    <name evidence="13" type="ORF">LU297_07750</name>
</gene>
<name>A0ABY6F362_9GAMM</name>
<feature type="domain" description="Cytochrome C biogenesis protein transmembrane" evidence="11">
    <location>
        <begin position="309"/>
        <end position="529"/>
    </location>
</feature>
<feature type="region of interest" description="Disordered" evidence="7">
    <location>
        <begin position="159"/>
        <end position="283"/>
    </location>
</feature>
<evidence type="ECO:0000313" key="14">
    <source>
        <dbReference type="Proteomes" id="UP001063782"/>
    </source>
</evidence>
<dbReference type="PANTHER" id="PTHR32234">
    <property type="entry name" value="THIOL:DISULFIDE INTERCHANGE PROTEIN DSBD"/>
    <property type="match status" value="1"/>
</dbReference>
<evidence type="ECO:0000259" key="10">
    <source>
        <dbReference type="Pfam" id="PF00085"/>
    </source>
</evidence>
<keyword evidence="3 8" id="KW-0812">Transmembrane</keyword>
<keyword evidence="6 8" id="KW-0472">Membrane</keyword>
<evidence type="ECO:0000256" key="3">
    <source>
        <dbReference type="ARBA" id="ARBA00022692"/>
    </source>
</evidence>
<feature type="domain" description="Thioredoxin" evidence="10">
    <location>
        <begin position="611"/>
        <end position="704"/>
    </location>
</feature>
<feature type="transmembrane region" description="Helical" evidence="8">
    <location>
        <begin position="505"/>
        <end position="524"/>
    </location>
</feature>
<evidence type="ECO:0000256" key="4">
    <source>
        <dbReference type="ARBA" id="ARBA00022748"/>
    </source>
</evidence>
<dbReference type="Gene3D" id="3.40.30.10">
    <property type="entry name" value="Glutaredoxin"/>
    <property type="match status" value="1"/>
</dbReference>
<feature type="transmembrane region" description="Helical" evidence="8">
    <location>
        <begin position="388"/>
        <end position="411"/>
    </location>
</feature>
<dbReference type="SUPFAM" id="SSF74863">
    <property type="entry name" value="Thiol:disulfide interchange protein DsbD, N-terminal domain (DsbD-alpha)"/>
    <property type="match status" value="1"/>
</dbReference>
<feature type="transmembrane region" description="Helical" evidence="8">
    <location>
        <begin position="351"/>
        <end position="376"/>
    </location>
</feature>
<feature type="domain" description="Thiol:disulfide interchange protein DsbD N-terminal" evidence="12">
    <location>
        <begin position="38"/>
        <end position="151"/>
    </location>
</feature>
<feature type="compositionally biased region" description="Low complexity" evidence="7">
    <location>
        <begin position="195"/>
        <end position="216"/>
    </location>
</feature>
<feature type="compositionally biased region" description="Polar residues" evidence="7">
    <location>
        <begin position="254"/>
        <end position="276"/>
    </location>
</feature>
<dbReference type="Proteomes" id="UP001063782">
    <property type="component" value="Chromosome"/>
</dbReference>
<dbReference type="InterPro" id="IPR003834">
    <property type="entry name" value="Cyt_c_assmbl_TM_dom"/>
</dbReference>
<dbReference type="InterPro" id="IPR028250">
    <property type="entry name" value="DsbDN"/>
</dbReference>
<dbReference type="Gene3D" id="2.60.40.1250">
    <property type="entry name" value="Thiol:disulfide interchange protein DsbD, N-terminal domain"/>
    <property type="match status" value="1"/>
</dbReference>
<evidence type="ECO:0000256" key="7">
    <source>
        <dbReference type="SAM" id="MobiDB-lite"/>
    </source>
</evidence>
<dbReference type="SUPFAM" id="SSF52833">
    <property type="entry name" value="Thioredoxin-like"/>
    <property type="match status" value="1"/>
</dbReference>
<dbReference type="RefSeq" id="WP_263075957.1">
    <property type="nucleotide sequence ID" value="NZ_CP089977.1"/>
</dbReference>
<feature type="transmembrane region" description="Helical" evidence="8">
    <location>
        <begin position="432"/>
        <end position="450"/>
    </location>
</feature>
<reference evidence="13" key="1">
    <citation type="submission" date="2021-12" db="EMBL/GenBank/DDBJ databases">
        <title>taxonomy of Moraxella sp. ZY201224.</title>
        <authorList>
            <person name="Li F."/>
        </authorList>
    </citation>
    <scope>NUCLEOTIDE SEQUENCE</scope>
    <source>
        <strain evidence="13">ZY201224</strain>
    </source>
</reference>
<evidence type="ECO:0000256" key="5">
    <source>
        <dbReference type="ARBA" id="ARBA00022989"/>
    </source>
</evidence>
<dbReference type="PANTHER" id="PTHR32234:SF0">
    <property type="entry name" value="THIOL:DISULFIDE INTERCHANGE PROTEIN DSBD"/>
    <property type="match status" value="1"/>
</dbReference>
<evidence type="ECO:0000256" key="2">
    <source>
        <dbReference type="ARBA" id="ARBA00022475"/>
    </source>
</evidence>
<feature type="compositionally biased region" description="Basic and acidic residues" evidence="7">
    <location>
        <begin position="163"/>
        <end position="193"/>
    </location>
</feature>
<evidence type="ECO:0000256" key="9">
    <source>
        <dbReference type="SAM" id="SignalP"/>
    </source>
</evidence>
<dbReference type="InterPro" id="IPR036929">
    <property type="entry name" value="DsbDN_sf"/>
</dbReference>
<evidence type="ECO:0000256" key="6">
    <source>
        <dbReference type="ARBA" id="ARBA00023136"/>
    </source>
</evidence>
<feature type="transmembrane region" description="Helical" evidence="8">
    <location>
        <begin position="557"/>
        <end position="575"/>
    </location>
</feature>
<feature type="signal peptide" evidence="9">
    <location>
        <begin position="1"/>
        <end position="20"/>
    </location>
</feature>
<protein>
    <submittedName>
        <fullName evidence="13">Sulfite exporter TauE/SafE family protein</fullName>
    </submittedName>
</protein>
<organism evidence="13 14">
    <name type="scientific">Moraxella nasicaprae</name>
    <dbReference type="NCBI Taxonomy" id="2904122"/>
    <lineage>
        <taxon>Bacteria</taxon>
        <taxon>Pseudomonadati</taxon>
        <taxon>Pseudomonadota</taxon>
        <taxon>Gammaproteobacteria</taxon>
        <taxon>Moraxellales</taxon>
        <taxon>Moraxellaceae</taxon>
        <taxon>Moraxella</taxon>
    </lineage>
</organism>